<feature type="region of interest" description="Disordered" evidence="2">
    <location>
        <begin position="245"/>
        <end position="271"/>
    </location>
</feature>
<feature type="compositionally biased region" description="Low complexity" evidence="2">
    <location>
        <begin position="247"/>
        <end position="260"/>
    </location>
</feature>
<keyword evidence="5" id="KW-1185">Reference proteome</keyword>
<dbReference type="PANTHER" id="PTHR11178">
    <property type="entry name" value="IRON-SULFUR CLUSTER SCAFFOLD PROTEIN NFU-RELATED"/>
    <property type="match status" value="1"/>
</dbReference>
<dbReference type="GO" id="GO:0051536">
    <property type="term" value="F:iron-sulfur cluster binding"/>
    <property type="evidence" value="ECO:0007669"/>
    <property type="project" value="InterPro"/>
</dbReference>
<dbReference type="SUPFAM" id="SSF117916">
    <property type="entry name" value="Fe-S cluster assembly (FSCA) domain-like"/>
    <property type="match status" value="1"/>
</dbReference>
<evidence type="ECO:0000256" key="1">
    <source>
        <dbReference type="ARBA" id="ARBA00006420"/>
    </source>
</evidence>
<dbReference type="InterPro" id="IPR001075">
    <property type="entry name" value="NIF_FeS_clus_asmbl_NifU_C"/>
</dbReference>
<gene>
    <name evidence="4" type="ORF">HYH03_017952</name>
</gene>
<dbReference type="PANTHER" id="PTHR11178:SF15">
    <property type="entry name" value="NIFU-LIKE PROTEIN 1, CHLOROPLASTIC"/>
    <property type="match status" value="1"/>
</dbReference>
<dbReference type="Gene3D" id="3.30.300.130">
    <property type="entry name" value="Fe-S cluster assembly (FSCA)"/>
    <property type="match status" value="2"/>
</dbReference>
<dbReference type="CDD" id="cd10458">
    <property type="entry name" value="GIY-YIG_NifU"/>
    <property type="match status" value="1"/>
</dbReference>
<dbReference type="Proteomes" id="UP000612055">
    <property type="component" value="Unassembled WGS sequence"/>
</dbReference>
<dbReference type="AlphaFoldDB" id="A0A836BNL9"/>
<dbReference type="EMBL" id="JAEHOE010000187">
    <property type="protein sequence ID" value="KAG2483160.1"/>
    <property type="molecule type" value="Genomic_DNA"/>
</dbReference>
<dbReference type="Pfam" id="PF01106">
    <property type="entry name" value="NifU"/>
    <property type="match status" value="1"/>
</dbReference>
<evidence type="ECO:0000259" key="3">
    <source>
        <dbReference type="Pfam" id="PF01106"/>
    </source>
</evidence>
<evidence type="ECO:0000313" key="4">
    <source>
        <dbReference type="EMBL" id="KAG2483160.1"/>
    </source>
</evidence>
<comment type="caution">
    <text evidence="4">The sequence shown here is derived from an EMBL/GenBank/DDBJ whole genome shotgun (WGS) entry which is preliminary data.</text>
</comment>
<dbReference type="OrthoDB" id="565552at2759"/>
<name>A0A836BNL9_9CHLO</name>
<protein>
    <recommendedName>
        <fullName evidence="3">NIF system FeS cluster assembly NifU C-terminal domain-containing protein</fullName>
    </recommendedName>
</protein>
<sequence length="516" mass="52999">MKTISSSCQRQAAPLGSAPRARAFPLLRAVAPATNPPPGPSISPFAAPITDANVPEGHQGLHGFLYGSGGAEEHADQGYAVRENEDEGAAVMPVAAYLASRDGERPLGVYCCYDEAGAAQYIGYSRNMVLAIKSHLARVGPERCASVRAMVFRNKAMASRANLERQVAAWVDERLGGALPPGNSSAAQRTEWEGAQPEDSTDGEAGAGGVAAPPLLDRSLMSPAELAAYEEKRLKMRKAMGEKMVEGPGAKAAAPGSDAALMGSHDSDEEEDPAVRRAKLMKAMNAGDWSVVIDQQTREALGIKAEAGAEGAPAEAGAAPAEGAPAAAPSSAPGPLVSADGVVVSPFQAGGAAGPKEGGARGKGGRAPPALTVAAVQQALEEVRPYLLADGGDVEVVDVTDGVVYLRLQGACSSCPSQSATMKGGIEKLIHSTFGDQVKDILQLDKLDPSASKERVDAALDMLRGAISGLGGSVQVVSVEDGIANIRYKGPPAIGKGVAGAIKDSFRDLKEVRLVD</sequence>
<feature type="region of interest" description="Disordered" evidence="2">
    <location>
        <begin position="30"/>
        <end position="50"/>
    </location>
</feature>
<evidence type="ECO:0000313" key="5">
    <source>
        <dbReference type="Proteomes" id="UP000612055"/>
    </source>
</evidence>
<comment type="similarity">
    <text evidence="1">Belongs to the NifU family.</text>
</comment>
<feature type="region of interest" description="Disordered" evidence="2">
    <location>
        <begin position="313"/>
        <end position="333"/>
    </location>
</feature>
<dbReference type="GO" id="GO:0005506">
    <property type="term" value="F:iron ion binding"/>
    <property type="evidence" value="ECO:0007669"/>
    <property type="project" value="InterPro"/>
</dbReference>
<evidence type="ECO:0000256" key="2">
    <source>
        <dbReference type="SAM" id="MobiDB-lite"/>
    </source>
</evidence>
<dbReference type="GO" id="GO:0016226">
    <property type="term" value="P:iron-sulfur cluster assembly"/>
    <property type="evidence" value="ECO:0007669"/>
    <property type="project" value="InterPro"/>
</dbReference>
<feature type="domain" description="NIF system FeS cluster assembly NifU C-terminal" evidence="3">
    <location>
        <begin position="376"/>
        <end position="436"/>
    </location>
</feature>
<reference evidence="4" key="1">
    <citation type="journal article" date="2020" name="bioRxiv">
        <title>Comparative genomics of Chlamydomonas.</title>
        <authorList>
            <person name="Craig R.J."/>
            <person name="Hasan A.R."/>
            <person name="Ness R.W."/>
            <person name="Keightley P.D."/>
        </authorList>
    </citation>
    <scope>NUCLEOTIDE SEQUENCE</scope>
    <source>
        <strain evidence="4">CCAP 11/70</strain>
    </source>
</reference>
<dbReference type="GO" id="GO:0005739">
    <property type="term" value="C:mitochondrion"/>
    <property type="evidence" value="ECO:0007669"/>
    <property type="project" value="TreeGrafter"/>
</dbReference>
<dbReference type="InterPro" id="IPR034904">
    <property type="entry name" value="FSCA_dom_sf"/>
</dbReference>
<organism evidence="4 5">
    <name type="scientific">Edaphochlamys debaryana</name>
    <dbReference type="NCBI Taxonomy" id="47281"/>
    <lineage>
        <taxon>Eukaryota</taxon>
        <taxon>Viridiplantae</taxon>
        <taxon>Chlorophyta</taxon>
        <taxon>core chlorophytes</taxon>
        <taxon>Chlorophyceae</taxon>
        <taxon>CS clade</taxon>
        <taxon>Chlamydomonadales</taxon>
        <taxon>Chlamydomonadales incertae sedis</taxon>
        <taxon>Edaphochlamys</taxon>
    </lineage>
</organism>
<accession>A0A836BNL9</accession>
<feature type="region of interest" description="Disordered" evidence="2">
    <location>
        <begin position="179"/>
        <end position="215"/>
    </location>
</feature>
<proteinExistence type="inferred from homology"/>